<feature type="region of interest" description="Disordered" evidence="1">
    <location>
        <begin position="31"/>
        <end position="58"/>
    </location>
</feature>
<proteinExistence type="predicted"/>
<name>A0ABP0PDC4_9DINO</name>
<accession>A0ABP0PDC4</accession>
<dbReference type="Proteomes" id="UP001642484">
    <property type="component" value="Unassembled WGS sequence"/>
</dbReference>
<protein>
    <submittedName>
        <fullName evidence="2">Uncharacterized protein</fullName>
    </submittedName>
</protein>
<gene>
    <name evidence="2" type="ORF">CCMP2556_LOCUS36281</name>
</gene>
<dbReference type="EMBL" id="CAXAMN010022917">
    <property type="protein sequence ID" value="CAK9073671.1"/>
    <property type="molecule type" value="Genomic_DNA"/>
</dbReference>
<evidence type="ECO:0000313" key="3">
    <source>
        <dbReference type="Proteomes" id="UP001642484"/>
    </source>
</evidence>
<comment type="caution">
    <text evidence="2">The sequence shown here is derived from an EMBL/GenBank/DDBJ whole genome shotgun (WGS) entry which is preliminary data.</text>
</comment>
<keyword evidence="3" id="KW-1185">Reference proteome</keyword>
<organism evidence="2 3">
    <name type="scientific">Durusdinium trenchii</name>
    <dbReference type="NCBI Taxonomy" id="1381693"/>
    <lineage>
        <taxon>Eukaryota</taxon>
        <taxon>Sar</taxon>
        <taxon>Alveolata</taxon>
        <taxon>Dinophyceae</taxon>
        <taxon>Suessiales</taxon>
        <taxon>Symbiodiniaceae</taxon>
        <taxon>Durusdinium</taxon>
    </lineage>
</organism>
<sequence length="103" mass="11656">MAPGEGLVSLAAPRKPEDVLAEEDVLADELTDDLPKTPRSSFNTWKHTDLPKGMPSPPSFRAHAQHVENLEEFLEAVEDAPNRLVSWVKRSRQERLKDLGWTR</sequence>
<evidence type="ECO:0000256" key="1">
    <source>
        <dbReference type="SAM" id="MobiDB-lite"/>
    </source>
</evidence>
<evidence type="ECO:0000313" key="2">
    <source>
        <dbReference type="EMBL" id="CAK9073671.1"/>
    </source>
</evidence>
<reference evidence="2 3" key="1">
    <citation type="submission" date="2024-02" db="EMBL/GenBank/DDBJ databases">
        <authorList>
            <person name="Chen Y."/>
            <person name="Shah S."/>
            <person name="Dougan E. K."/>
            <person name="Thang M."/>
            <person name="Chan C."/>
        </authorList>
    </citation>
    <scope>NUCLEOTIDE SEQUENCE [LARGE SCALE GENOMIC DNA]</scope>
</reference>